<gene>
    <name evidence="2" type="ORF">UFOPK3772_01273</name>
</gene>
<sequence>MSEKSSQADWRGVGDSIKDLGKKLKEHADNAQDAIKSSSAPLSGVAEQVGAAFKTGIAKLDETVTDPAVGAAARGATGKFLDALKAQLGADQPAQATGEAAASDPDETVSEQPADAEPDPKAPSGT</sequence>
<protein>
    <submittedName>
        <fullName evidence="2">Unannotated protein</fullName>
    </submittedName>
</protein>
<name>A0A6J7JX10_9ZZZZ</name>
<proteinExistence type="predicted"/>
<evidence type="ECO:0000313" key="2">
    <source>
        <dbReference type="EMBL" id="CAB4946654.1"/>
    </source>
</evidence>
<dbReference type="EMBL" id="CAFBNE010000033">
    <property type="protein sequence ID" value="CAB4946654.1"/>
    <property type="molecule type" value="Genomic_DNA"/>
</dbReference>
<reference evidence="2" key="1">
    <citation type="submission" date="2020-05" db="EMBL/GenBank/DDBJ databases">
        <authorList>
            <person name="Chiriac C."/>
            <person name="Salcher M."/>
            <person name="Ghai R."/>
            <person name="Kavagutti S V."/>
        </authorList>
    </citation>
    <scope>NUCLEOTIDE SEQUENCE</scope>
</reference>
<feature type="region of interest" description="Disordered" evidence="1">
    <location>
        <begin position="91"/>
        <end position="126"/>
    </location>
</feature>
<evidence type="ECO:0000256" key="1">
    <source>
        <dbReference type="SAM" id="MobiDB-lite"/>
    </source>
</evidence>
<dbReference type="AlphaFoldDB" id="A0A6J7JX10"/>
<organism evidence="2">
    <name type="scientific">freshwater metagenome</name>
    <dbReference type="NCBI Taxonomy" id="449393"/>
    <lineage>
        <taxon>unclassified sequences</taxon>
        <taxon>metagenomes</taxon>
        <taxon>ecological metagenomes</taxon>
    </lineage>
</organism>
<feature type="compositionally biased region" description="Acidic residues" evidence="1">
    <location>
        <begin position="104"/>
        <end position="117"/>
    </location>
</feature>
<accession>A0A6J7JX10</accession>